<evidence type="ECO:0000256" key="1">
    <source>
        <dbReference type="SAM" id="MobiDB-lite"/>
    </source>
</evidence>
<keyword evidence="3" id="KW-1185">Reference proteome</keyword>
<gene>
    <name evidence="2" type="ORF">PanWU01x14_167980</name>
</gene>
<dbReference type="Proteomes" id="UP000237105">
    <property type="component" value="Unassembled WGS sequence"/>
</dbReference>
<feature type="region of interest" description="Disordered" evidence="1">
    <location>
        <begin position="66"/>
        <end position="112"/>
    </location>
</feature>
<organism evidence="2 3">
    <name type="scientific">Parasponia andersonii</name>
    <name type="common">Sponia andersonii</name>
    <dbReference type="NCBI Taxonomy" id="3476"/>
    <lineage>
        <taxon>Eukaryota</taxon>
        <taxon>Viridiplantae</taxon>
        <taxon>Streptophyta</taxon>
        <taxon>Embryophyta</taxon>
        <taxon>Tracheophyta</taxon>
        <taxon>Spermatophyta</taxon>
        <taxon>Magnoliopsida</taxon>
        <taxon>eudicotyledons</taxon>
        <taxon>Gunneridae</taxon>
        <taxon>Pentapetalae</taxon>
        <taxon>rosids</taxon>
        <taxon>fabids</taxon>
        <taxon>Rosales</taxon>
        <taxon>Cannabaceae</taxon>
        <taxon>Parasponia</taxon>
    </lineage>
</organism>
<evidence type="ECO:0008006" key="4">
    <source>
        <dbReference type="Google" id="ProtNLM"/>
    </source>
</evidence>
<comment type="caution">
    <text evidence="2">The sequence shown here is derived from an EMBL/GenBank/DDBJ whole genome shotgun (WGS) entry which is preliminary data.</text>
</comment>
<evidence type="ECO:0000313" key="2">
    <source>
        <dbReference type="EMBL" id="PON58199.1"/>
    </source>
</evidence>
<feature type="non-terminal residue" evidence="2">
    <location>
        <position position="161"/>
    </location>
</feature>
<feature type="compositionally biased region" description="Polar residues" evidence="1">
    <location>
        <begin position="133"/>
        <end position="146"/>
    </location>
</feature>
<proteinExistence type="predicted"/>
<reference evidence="3" key="1">
    <citation type="submission" date="2016-06" db="EMBL/GenBank/DDBJ databases">
        <title>Parallel loss of symbiosis genes in relatives of nitrogen-fixing non-legume Parasponia.</title>
        <authorList>
            <person name="Van Velzen R."/>
            <person name="Holmer R."/>
            <person name="Bu F."/>
            <person name="Rutten L."/>
            <person name="Van Zeijl A."/>
            <person name="Liu W."/>
            <person name="Santuari L."/>
            <person name="Cao Q."/>
            <person name="Sharma T."/>
            <person name="Shen D."/>
            <person name="Roswanjaya Y."/>
            <person name="Wardhani T."/>
            <person name="Kalhor M.S."/>
            <person name="Jansen J."/>
            <person name="Van den Hoogen J."/>
            <person name="Gungor B."/>
            <person name="Hartog M."/>
            <person name="Hontelez J."/>
            <person name="Verver J."/>
            <person name="Yang W.-C."/>
            <person name="Schijlen E."/>
            <person name="Repin R."/>
            <person name="Schilthuizen M."/>
            <person name="Schranz E."/>
            <person name="Heidstra R."/>
            <person name="Miyata K."/>
            <person name="Fedorova E."/>
            <person name="Kohlen W."/>
            <person name="Bisseling T."/>
            <person name="Smit S."/>
            <person name="Geurts R."/>
        </authorList>
    </citation>
    <scope>NUCLEOTIDE SEQUENCE [LARGE SCALE GENOMIC DNA]</scope>
    <source>
        <strain evidence="3">cv. WU1-14</strain>
    </source>
</reference>
<protein>
    <recommendedName>
        <fullName evidence="4">Zinc finger, CCHC-type</fullName>
    </recommendedName>
</protein>
<evidence type="ECO:0000313" key="3">
    <source>
        <dbReference type="Proteomes" id="UP000237105"/>
    </source>
</evidence>
<feature type="compositionally biased region" description="Basic and acidic residues" evidence="1">
    <location>
        <begin position="66"/>
        <end position="79"/>
    </location>
</feature>
<name>A0A2P5CAW6_PARAD</name>
<accession>A0A2P5CAW6</accession>
<dbReference type="AlphaFoldDB" id="A0A2P5CAW6"/>
<sequence>MNEYLIKFTELASIALGPGTSEKYQAAKFRSRLNRNIFNRIGTQTFYTLPEIAVAAQWAEAIEEGLDSRRNQRRCNDRKATRRNQRQWSAQGTPNSGSSNNSSSSGGGRGSPYRGYFVCGQQDYRKKECPNCLQKSPLSQGGPQRSQSEHSSKAATVTGLF</sequence>
<feature type="compositionally biased region" description="Low complexity" evidence="1">
    <location>
        <begin position="94"/>
        <end position="104"/>
    </location>
</feature>
<dbReference type="EMBL" id="JXTB01000151">
    <property type="protein sequence ID" value="PON58199.1"/>
    <property type="molecule type" value="Genomic_DNA"/>
</dbReference>
<feature type="region of interest" description="Disordered" evidence="1">
    <location>
        <begin position="131"/>
        <end position="161"/>
    </location>
</feature>